<feature type="compositionally biased region" description="Polar residues" evidence="1">
    <location>
        <begin position="21"/>
        <end position="64"/>
    </location>
</feature>
<evidence type="ECO:0000256" key="1">
    <source>
        <dbReference type="SAM" id="MobiDB-lite"/>
    </source>
</evidence>
<accession>A0A1D1UIP2</accession>
<keyword evidence="2" id="KW-0732">Signal</keyword>
<gene>
    <name evidence="3" type="primary">RvY_02123-1</name>
    <name evidence="3" type="synonym">RvY_02123.1</name>
    <name evidence="3" type="ORF">RvY_02123</name>
</gene>
<reference evidence="3 4" key="1">
    <citation type="journal article" date="2016" name="Nat. Commun.">
        <title>Extremotolerant tardigrade genome and improved radiotolerance of human cultured cells by tardigrade-unique protein.</title>
        <authorList>
            <person name="Hashimoto T."/>
            <person name="Horikawa D.D."/>
            <person name="Saito Y."/>
            <person name="Kuwahara H."/>
            <person name="Kozuka-Hata H."/>
            <person name="Shin-I T."/>
            <person name="Minakuchi Y."/>
            <person name="Ohishi K."/>
            <person name="Motoyama A."/>
            <person name="Aizu T."/>
            <person name="Enomoto A."/>
            <person name="Kondo K."/>
            <person name="Tanaka S."/>
            <person name="Hara Y."/>
            <person name="Koshikawa S."/>
            <person name="Sagara H."/>
            <person name="Miura T."/>
            <person name="Yokobori S."/>
            <person name="Miyagawa K."/>
            <person name="Suzuki Y."/>
            <person name="Kubo T."/>
            <person name="Oyama M."/>
            <person name="Kohara Y."/>
            <person name="Fujiyama A."/>
            <person name="Arakawa K."/>
            <person name="Katayama T."/>
            <person name="Toyoda A."/>
            <person name="Kunieda T."/>
        </authorList>
    </citation>
    <scope>NUCLEOTIDE SEQUENCE [LARGE SCALE GENOMIC DNA]</scope>
    <source>
        <strain evidence="3 4">YOKOZUNA-1</strain>
    </source>
</reference>
<dbReference type="Proteomes" id="UP000186922">
    <property type="component" value="Unassembled WGS sequence"/>
</dbReference>
<feature type="compositionally biased region" description="Low complexity" evidence="1">
    <location>
        <begin position="65"/>
        <end position="80"/>
    </location>
</feature>
<name>A0A1D1UIP2_RAMVA</name>
<feature type="signal peptide" evidence="2">
    <location>
        <begin position="1"/>
        <end position="18"/>
    </location>
</feature>
<evidence type="ECO:0000313" key="4">
    <source>
        <dbReference type="Proteomes" id="UP000186922"/>
    </source>
</evidence>
<evidence type="ECO:0000256" key="2">
    <source>
        <dbReference type="SAM" id="SignalP"/>
    </source>
</evidence>
<proteinExistence type="predicted"/>
<sequence>MNSVSVVCLVLLCRLASSAPVNTVPSSTVPIQSTTGMMSSPNTRLPQSTITSQPATPQMQQPRDSSGQQSTQQYSQQSSSPLTNDQIAAEGPMMRSPPATLSPEAQAREQNIQLMDMFASMLKPRIMGADGAAAEGQLHNQEQQQPAVRQTMMAPQQPLYGQPQGFIPSQGFVAQQQPFVQQPFGGFQQPVAFAPQQLQALSPFAAQQQQQALQARGLLAVPNQGFGSPAGFLPVQQQFNPAVLYGRSAEPLPQVQQLPQQQTAFNQQQVPQQQQFQQGTFPQQTGTSLNVPGVTNSGFNNPQTGFNAAAATNQFPQSSFQG</sequence>
<dbReference type="EMBL" id="BDGG01000001">
    <property type="protein sequence ID" value="GAU89589.1"/>
    <property type="molecule type" value="Genomic_DNA"/>
</dbReference>
<feature type="compositionally biased region" description="Polar residues" evidence="1">
    <location>
        <begin position="286"/>
        <end position="322"/>
    </location>
</feature>
<keyword evidence="4" id="KW-1185">Reference proteome</keyword>
<organism evidence="3 4">
    <name type="scientific">Ramazzottius varieornatus</name>
    <name type="common">Water bear</name>
    <name type="synonym">Tardigrade</name>
    <dbReference type="NCBI Taxonomy" id="947166"/>
    <lineage>
        <taxon>Eukaryota</taxon>
        <taxon>Metazoa</taxon>
        <taxon>Ecdysozoa</taxon>
        <taxon>Tardigrada</taxon>
        <taxon>Eutardigrada</taxon>
        <taxon>Parachela</taxon>
        <taxon>Hypsibioidea</taxon>
        <taxon>Ramazzottiidae</taxon>
        <taxon>Ramazzottius</taxon>
    </lineage>
</organism>
<protein>
    <submittedName>
        <fullName evidence="3">Uncharacterized protein</fullName>
    </submittedName>
</protein>
<feature type="compositionally biased region" description="Low complexity" evidence="1">
    <location>
        <begin position="260"/>
        <end position="285"/>
    </location>
</feature>
<feature type="region of interest" description="Disordered" evidence="1">
    <location>
        <begin position="260"/>
        <end position="322"/>
    </location>
</feature>
<feature type="region of interest" description="Disordered" evidence="1">
    <location>
        <begin position="21"/>
        <end position="104"/>
    </location>
</feature>
<feature type="chain" id="PRO_5008897261" evidence="2">
    <location>
        <begin position="19"/>
        <end position="322"/>
    </location>
</feature>
<dbReference type="AlphaFoldDB" id="A0A1D1UIP2"/>
<evidence type="ECO:0000313" key="3">
    <source>
        <dbReference type="EMBL" id="GAU89589.1"/>
    </source>
</evidence>
<comment type="caution">
    <text evidence="3">The sequence shown here is derived from an EMBL/GenBank/DDBJ whole genome shotgun (WGS) entry which is preliminary data.</text>
</comment>